<dbReference type="AlphaFoldDB" id="A0A7R9LJ44"/>
<protein>
    <submittedName>
        <fullName evidence="8">Uncharacterized protein</fullName>
    </submittedName>
</protein>
<dbReference type="GO" id="GO:0046872">
    <property type="term" value="F:metal ion binding"/>
    <property type="evidence" value="ECO:0007669"/>
    <property type="project" value="UniProtKB-KW"/>
</dbReference>
<keyword evidence="9" id="KW-1185">Reference proteome</keyword>
<dbReference type="Pfam" id="PF00130">
    <property type="entry name" value="C1_1"/>
    <property type="match status" value="1"/>
</dbReference>
<dbReference type="SUPFAM" id="SSF48350">
    <property type="entry name" value="GTPase activation domain, GAP"/>
    <property type="match status" value="1"/>
</dbReference>
<dbReference type="SUPFAM" id="SSF47473">
    <property type="entry name" value="EF-hand"/>
    <property type="match status" value="1"/>
</dbReference>
<dbReference type="CDD" id="cd20806">
    <property type="entry name" value="C1_CHN"/>
    <property type="match status" value="1"/>
</dbReference>
<dbReference type="SMART" id="SM00324">
    <property type="entry name" value="RhoGAP"/>
    <property type="match status" value="1"/>
</dbReference>
<gene>
    <name evidence="8" type="ORF">ONB1V03_LOCUS3715</name>
</gene>
<evidence type="ECO:0000256" key="4">
    <source>
        <dbReference type="PROSITE-ProRule" id="PRU00191"/>
    </source>
</evidence>
<evidence type="ECO:0000313" key="8">
    <source>
        <dbReference type="EMBL" id="CAD7642668.1"/>
    </source>
</evidence>
<dbReference type="SUPFAM" id="SSF57889">
    <property type="entry name" value="Cysteine-rich domain"/>
    <property type="match status" value="1"/>
</dbReference>
<dbReference type="InterPro" id="IPR000198">
    <property type="entry name" value="RhoGAP_dom"/>
</dbReference>
<feature type="non-terminal residue" evidence="8">
    <location>
        <position position="1"/>
    </location>
</feature>
<dbReference type="SMART" id="SM00252">
    <property type="entry name" value="SH2"/>
    <property type="match status" value="1"/>
</dbReference>
<dbReference type="InterPro" id="IPR036860">
    <property type="entry name" value="SH2_dom_sf"/>
</dbReference>
<keyword evidence="3" id="KW-0862">Zinc</keyword>
<dbReference type="InterPro" id="IPR046349">
    <property type="entry name" value="C1-like_sf"/>
</dbReference>
<organism evidence="8">
    <name type="scientific">Oppiella nova</name>
    <dbReference type="NCBI Taxonomy" id="334625"/>
    <lineage>
        <taxon>Eukaryota</taxon>
        <taxon>Metazoa</taxon>
        <taxon>Ecdysozoa</taxon>
        <taxon>Arthropoda</taxon>
        <taxon>Chelicerata</taxon>
        <taxon>Arachnida</taxon>
        <taxon>Acari</taxon>
        <taxon>Acariformes</taxon>
        <taxon>Sarcoptiformes</taxon>
        <taxon>Oribatida</taxon>
        <taxon>Brachypylina</taxon>
        <taxon>Oppioidea</taxon>
        <taxon>Oppiidae</taxon>
        <taxon>Oppiella</taxon>
    </lineage>
</organism>
<dbReference type="PROSITE" id="PS50238">
    <property type="entry name" value="RHOGAP"/>
    <property type="match status" value="1"/>
</dbReference>
<keyword evidence="1" id="KW-0343">GTPase activation</keyword>
<dbReference type="InterPro" id="IPR008936">
    <property type="entry name" value="Rho_GTPase_activation_prot"/>
</dbReference>
<dbReference type="SUPFAM" id="SSF55550">
    <property type="entry name" value="SH2 domain"/>
    <property type="match status" value="1"/>
</dbReference>
<dbReference type="PROSITE" id="PS50001">
    <property type="entry name" value="SH2"/>
    <property type="match status" value="1"/>
</dbReference>
<evidence type="ECO:0000259" key="6">
    <source>
        <dbReference type="PROSITE" id="PS50081"/>
    </source>
</evidence>
<evidence type="ECO:0000256" key="2">
    <source>
        <dbReference type="ARBA" id="ARBA00022723"/>
    </source>
</evidence>
<dbReference type="Proteomes" id="UP000728032">
    <property type="component" value="Unassembled WGS sequence"/>
</dbReference>
<dbReference type="FunFam" id="3.30.60.20:FF:000025">
    <property type="entry name" value="Chimaerin"/>
    <property type="match status" value="1"/>
</dbReference>
<dbReference type="PRINTS" id="PR00008">
    <property type="entry name" value="DAGPEDOMAIN"/>
</dbReference>
<reference evidence="8" key="1">
    <citation type="submission" date="2020-11" db="EMBL/GenBank/DDBJ databases">
        <authorList>
            <person name="Tran Van P."/>
        </authorList>
    </citation>
    <scope>NUCLEOTIDE SEQUENCE</scope>
</reference>
<accession>A0A7R9LJ44</accession>
<keyword evidence="4" id="KW-0727">SH2 domain</keyword>
<dbReference type="InterPro" id="IPR002219">
    <property type="entry name" value="PKC_DAG/PE"/>
</dbReference>
<dbReference type="InterPro" id="IPR000980">
    <property type="entry name" value="SH2"/>
</dbReference>
<dbReference type="OrthoDB" id="6483017at2759"/>
<dbReference type="Gene3D" id="1.10.555.10">
    <property type="entry name" value="Rho GTPase activation protein"/>
    <property type="match status" value="1"/>
</dbReference>
<dbReference type="Gene3D" id="3.30.505.10">
    <property type="entry name" value="SH2 domain"/>
    <property type="match status" value="1"/>
</dbReference>
<dbReference type="InterPro" id="IPR051854">
    <property type="entry name" value="Rho-type_GAP"/>
</dbReference>
<evidence type="ECO:0000256" key="3">
    <source>
        <dbReference type="ARBA" id="ARBA00022833"/>
    </source>
</evidence>
<feature type="domain" description="SH2" evidence="5">
    <location>
        <begin position="23"/>
        <end position="84"/>
    </location>
</feature>
<dbReference type="EMBL" id="CAJPVJ010001151">
    <property type="protein sequence ID" value="CAG2164155.1"/>
    <property type="molecule type" value="Genomic_DNA"/>
</dbReference>
<dbReference type="Pfam" id="PF00620">
    <property type="entry name" value="RhoGAP"/>
    <property type="match status" value="1"/>
</dbReference>
<dbReference type="InterPro" id="IPR011992">
    <property type="entry name" value="EF-hand-dom_pair"/>
</dbReference>
<dbReference type="Gene3D" id="3.30.60.20">
    <property type="match status" value="1"/>
</dbReference>
<name>A0A7R9LJ44_9ACAR</name>
<evidence type="ECO:0000259" key="5">
    <source>
        <dbReference type="PROSITE" id="PS50001"/>
    </source>
</evidence>
<dbReference type="EMBL" id="OC915976">
    <property type="protein sequence ID" value="CAD7642668.1"/>
    <property type="molecule type" value="Genomic_DNA"/>
</dbReference>
<dbReference type="GO" id="GO:0007165">
    <property type="term" value="P:signal transduction"/>
    <property type="evidence" value="ECO:0007669"/>
    <property type="project" value="InterPro"/>
</dbReference>
<evidence type="ECO:0000313" key="9">
    <source>
        <dbReference type="Proteomes" id="UP000728032"/>
    </source>
</evidence>
<dbReference type="SMART" id="SM00109">
    <property type="entry name" value="C1"/>
    <property type="match status" value="1"/>
</dbReference>
<keyword evidence="2" id="KW-0479">Metal-binding</keyword>
<dbReference type="PROSITE" id="PS50081">
    <property type="entry name" value="ZF_DAG_PE_2"/>
    <property type="match status" value="1"/>
</dbReference>
<dbReference type="PROSITE" id="PS00479">
    <property type="entry name" value="ZF_DAG_PE_1"/>
    <property type="match status" value="1"/>
</dbReference>
<evidence type="ECO:0000256" key="1">
    <source>
        <dbReference type="ARBA" id="ARBA00022468"/>
    </source>
</evidence>
<dbReference type="Pfam" id="PF00017">
    <property type="entry name" value="SH2"/>
    <property type="match status" value="1"/>
</dbReference>
<proteinExistence type="predicted"/>
<sequence>YELQQKSGCGFAHDTAALQGVFEAERMLTEEGNDGRYLVRESLRHRGQMTLSLRFNNITKNFRLFYDGKHFVGDKRFDTIHDLVADGLITLYLELHAKDYIADLGANTKYEESPYMTLYRNNRNQNKTSNHHKAHQRGMKSGEGMQLKRLSNYEDCDMDNDSSYGTDSTSGIDVQQFEKMHNFKTHNFMGSPWCDFCGNFIWGIIGQGVKCEDCGFGAHRRCSEKVPNDCSPDLRHIRRIFGVELTTFVKASNNVRPFVVDLCVKEVERRGLNAEGLYRVSGSADEIEALKCRFESDWEQTELYFKAFEDIHVITGVLKLYFRSLPIPLITFDSYPKFISAINANSEGILSWNSFQTLAERFAKIQRRGKLEKEVVDRWKAIFEKWWNELTSYADENKDTLIEFDEWLKFFESLGKNTKTHQELPEFLKTYLHLFFLCSDYNKDGLFCLKDYKKYLTSQTMDTSKADEHFKYMLIEEDVANGNAMTSDRFKDLVYDFWVSTDPDSKGKYMFGPFDQSIDVLEQKIKKKD</sequence>
<feature type="domain" description="Phorbol-ester/DAG-type" evidence="6">
    <location>
        <begin position="180"/>
        <end position="230"/>
    </location>
</feature>
<dbReference type="InterPro" id="IPR020454">
    <property type="entry name" value="DAG/PE-bd"/>
</dbReference>
<dbReference type="PANTHER" id="PTHR46075:SF2">
    <property type="entry name" value="RHO GTPASE ACTIVATING PROTEIN AT 5A, ISOFORM A"/>
    <property type="match status" value="1"/>
</dbReference>
<dbReference type="GO" id="GO:0005096">
    <property type="term" value="F:GTPase activator activity"/>
    <property type="evidence" value="ECO:0007669"/>
    <property type="project" value="UniProtKB-KW"/>
</dbReference>
<feature type="domain" description="Rho-GAP" evidence="7">
    <location>
        <begin position="243"/>
        <end position="447"/>
    </location>
</feature>
<evidence type="ECO:0000259" key="7">
    <source>
        <dbReference type="PROSITE" id="PS50238"/>
    </source>
</evidence>
<dbReference type="PANTHER" id="PTHR46075">
    <property type="entry name" value="CHIMERIN FAMILY MEMBER"/>
    <property type="match status" value="1"/>
</dbReference>